<dbReference type="EMBL" id="JASJQH010001385">
    <property type="protein sequence ID" value="KAK9761445.1"/>
    <property type="molecule type" value="Genomic_DNA"/>
</dbReference>
<gene>
    <name evidence="2" type="ORF">K7432_013649</name>
</gene>
<evidence type="ECO:0000256" key="1">
    <source>
        <dbReference type="SAM" id="MobiDB-lite"/>
    </source>
</evidence>
<evidence type="ECO:0000313" key="2">
    <source>
        <dbReference type="EMBL" id="KAK9761445.1"/>
    </source>
</evidence>
<evidence type="ECO:0008006" key="4">
    <source>
        <dbReference type="Google" id="ProtNLM"/>
    </source>
</evidence>
<dbReference type="Proteomes" id="UP001479436">
    <property type="component" value="Unassembled WGS sequence"/>
</dbReference>
<comment type="caution">
    <text evidence="2">The sequence shown here is derived from an EMBL/GenBank/DDBJ whole genome shotgun (WGS) entry which is preliminary data.</text>
</comment>
<reference evidence="2 3" key="1">
    <citation type="submission" date="2023-04" db="EMBL/GenBank/DDBJ databases">
        <title>Genome of Basidiobolus ranarum AG-B5.</title>
        <authorList>
            <person name="Stajich J.E."/>
            <person name="Carter-House D."/>
            <person name="Gryganskyi A."/>
        </authorList>
    </citation>
    <scope>NUCLEOTIDE SEQUENCE [LARGE SCALE GENOMIC DNA]</scope>
    <source>
        <strain evidence="2 3">AG-B5</strain>
    </source>
</reference>
<feature type="region of interest" description="Disordered" evidence="1">
    <location>
        <begin position="1"/>
        <end position="102"/>
    </location>
</feature>
<organism evidence="2 3">
    <name type="scientific">Basidiobolus ranarum</name>
    <dbReference type="NCBI Taxonomy" id="34480"/>
    <lineage>
        <taxon>Eukaryota</taxon>
        <taxon>Fungi</taxon>
        <taxon>Fungi incertae sedis</taxon>
        <taxon>Zoopagomycota</taxon>
        <taxon>Entomophthoromycotina</taxon>
        <taxon>Basidiobolomycetes</taxon>
        <taxon>Basidiobolales</taxon>
        <taxon>Basidiobolaceae</taxon>
        <taxon>Basidiobolus</taxon>
    </lineage>
</organism>
<accession>A0ABR2WIV2</accession>
<protein>
    <recommendedName>
        <fullName evidence="4">RAB6-interacting golgin</fullName>
    </recommendedName>
</protein>
<feature type="non-terminal residue" evidence="2">
    <location>
        <position position="1"/>
    </location>
</feature>
<feature type="compositionally biased region" description="Basic and acidic residues" evidence="1">
    <location>
        <begin position="1"/>
        <end position="15"/>
    </location>
</feature>
<sequence length="235" mass="27263">DSPHRIPKPAVEERPTYQISPQRATPAKQTPKPRPEWNNHFCSVYLEKQGKPKNTGMSPRVRTPSSVSLDSATSFSKSVEPKSALKRKNSISNDSIGGSEDGVQVEQLRRKVSKLHDRVDLEIQKRDTISRNLMIELASRKRFEAESRHKDQTIRELRTMLRQVSQNYENLVVTTDRCERDFDKRLRMEREIRIHLESQVKQLASMLTPDVMIRMLEEQIETMDMHEEAMKPGSL</sequence>
<feature type="compositionally biased region" description="Polar residues" evidence="1">
    <location>
        <begin position="63"/>
        <end position="77"/>
    </location>
</feature>
<evidence type="ECO:0000313" key="3">
    <source>
        <dbReference type="Proteomes" id="UP001479436"/>
    </source>
</evidence>
<name>A0ABR2WIV2_9FUNG</name>
<proteinExistence type="predicted"/>
<keyword evidence="3" id="KW-1185">Reference proteome</keyword>